<dbReference type="AlphaFoldDB" id="A0A0C9XSK7"/>
<protein>
    <recommendedName>
        <fullName evidence="2">SMODS and SLOG-associating 2TM effector domain-containing protein</fullName>
    </recommendedName>
</protein>
<organism evidence="3 4">
    <name type="scientific">Laccaria amethystina LaAM-08-1</name>
    <dbReference type="NCBI Taxonomy" id="1095629"/>
    <lineage>
        <taxon>Eukaryota</taxon>
        <taxon>Fungi</taxon>
        <taxon>Dikarya</taxon>
        <taxon>Basidiomycota</taxon>
        <taxon>Agaricomycotina</taxon>
        <taxon>Agaricomycetes</taxon>
        <taxon>Agaricomycetidae</taxon>
        <taxon>Agaricales</taxon>
        <taxon>Agaricineae</taxon>
        <taxon>Hydnangiaceae</taxon>
        <taxon>Laccaria</taxon>
    </lineage>
</organism>
<reference evidence="4" key="2">
    <citation type="submission" date="2015-01" db="EMBL/GenBank/DDBJ databases">
        <title>Evolutionary Origins and Diversification of the Mycorrhizal Mutualists.</title>
        <authorList>
            <consortium name="DOE Joint Genome Institute"/>
            <consortium name="Mycorrhizal Genomics Consortium"/>
            <person name="Kohler A."/>
            <person name="Kuo A."/>
            <person name="Nagy L.G."/>
            <person name="Floudas D."/>
            <person name="Copeland A."/>
            <person name="Barry K.W."/>
            <person name="Cichocki N."/>
            <person name="Veneault-Fourrey C."/>
            <person name="LaButti K."/>
            <person name="Lindquist E.A."/>
            <person name="Lipzen A."/>
            <person name="Lundell T."/>
            <person name="Morin E."/>
            <person name="Murat C."/>
            <person name="Riley R."/>
            <person name="Ohm R."/>
            <person name="Sun H."/>
            <person name="Tunlid A."/>
            <person name="Henrissat B."/>
            <person name="Grigoriev I.V."/>
            <person name="Hibbett D.S."/>
            <person name="Martin F."/>
        </authorList>
    </citation>
    <scope>NUCLEOTIDE SEQUENCE [LARGE SCALE GENOMIC DNA]</scope>
    <source>
        <strain evidence="4">LaAM-08-1</strain>
    </source>
</reference>
<dbReference type="Proteomes" id="UP000054477">
    <property type="component" value="Unassembled WGS sequence"/>
</dbReference>
<feature type="compositionally biased region" description="Basic and acidic residues" evidence="1">
    <location>
        <begin position="1"/>
        <end position="22"/>
    </location>
</feature>
<dbReference type="Pfam" id="PF18142">
    <property type="entry name" value="SLATT_fungal"/>
    <property type="match status" value="1"/>
</dbReference>
<feature type="domain" description="SMODS and SLOG-associating 2TM effector" evidence="2">
    <location>
        <begin position="189"/>
        <end position="264"/>
    </location>
</feature>
<name>A0A0C9XSK7_9AGAR</name>
<dbReference type="NCBIfam" id="NF033635">
    <property type="entry name" value="SLATT_fungal"/>
    <property type="match status" value="1"/>
</dbReference>
<feature type="region of interest" description="Disordered" evidence="1">
    <location>
        <begin position="1"/>
        <end position="110"/>
    </location>
</feature>
<evidence type="ECO:0000313" key="4">
    <source>
        <dbReference type="Proteomes" id="UP000054477"/>
    </source>
</evidence>
<accession>A0A0C9XSK7</accession>
<dbReference type="EMBL" id="KN838659">
    <property type="protein sequence ID" value="KIJ98882.1"/>
    <property type="molecule type" value="Genomic_DNA"/>
</dbReference>
<dbReference type="OrthoDB" id="3245801at2759"/>
<evidence type="ECO:0000259" key="2">
    <source>
        <dbReference type="Pfam" id="PF18142"/>
    </source>
</evidence>
<dbReference type="STRING" id="1095629.A0A0C9XSK7"/>
<dbReference type="InterPro" id="IPR041622">
    <property type="entry name" value="SLATT_fungi"/>
</dbReference>
<evidence type="ECO:0000256" key="1">
    <source>
        <dbReference type="SAM" id="MobiDB-lite"/>
    </source>
</evidence>
<dbReference type="HOGENOM" id="CLU_618296_0_0_1"/>
<gene>
    <name evidence="3" type="ORF">K443DRAFT_103221</name>
</gene>
<keyword evidence="4" id="KW-1185">Reference proteome</keyword>
<sequence length="443" mass="49232">MDRPSANDEHTTSDDGPKRERPTAAAPITSSVFPSTNQEHSIPSTSTFMARHPQQPANSTQAESPPPILSNLGLSKVPATSSSTIEEKDVGDADGDEEEPRPRLFTGTSLPADIEPQRSVTLDPRASTRRPRSGIDWIVPVDEKTFRQKAIGERLDPTLITAISERDKCALKAKMTGYALNAAIGLQTAIATTVLGGLSTIVASYLARARGSNEPELSIARVKDLEQFIRECEAFKMDNGHVYGDKFDSALEGFRARFEELLGNANGLAPSLVCITIPLKGPDEIEAFLAFLMRSDMTLKRLSIVDFVPREEKLLWKIFDALPNLSHLKIDEPLQKDLWSDSTHRWLPSQRFFDYFSTPNMTSGGLPLPHLTSFKYRARWNIGLPFNSGASRLQAFSMSITDLPRSVAKMEESLVVKELCKEGMRLVFKFVEPQKHMKLGEFR</sequence>
<proteinExistence type="predicted"/>
<reference evidence="3 4" key="1">
    <citation type="submission" date="2014-04" db="EMBL/GenBank/DDBJ databases">
        <authorList>
            <consortium name="DOE Joint Genome Institute"/>
            <person name="Kuo A."/>
            <person name="Kohler A."/>
            <person name="Nagy L.G."/>
            <person name="Floudas D."/>
            <person name="Copeland A."/>
            <person name="Barry K.W."/>
            <person name="Cichocki N."/>
            <person name="Veneault-Fourrey C."/>
            <person name="LaButti K."/>
            <person name="Lindquist E.A."/>
            <person name="Lipzen A."/>
            <person name="Lundell T."/>
            <person name="Morin E."/>
            <person name="Murat C."/>
            <person name="Sun H."/>
            <person name="Tunlid A."/>
            <person name="Henrissat B."/>
            <person name="Grigoriev I.V."/>
            <person name="Hibbett D.S."/>
            <person name="Martin F."/>
            <person name="Nordberg H.P."/>
            <person name="Cantor M.N."/>
            <person name="Hua S.X."/>
        </authorList>
    </citation>
    <scope>NUCLEOTIDE SEQUENCE [LARGE SCALE GENOMIC DNA]</scope>
    <source>
        <strain evidence="3 4">LaAM-08-1</strain>
    </source>
</reference>
<evidence type="ECO:0000313" key="3">
    <source>
        <dbReference type="EMBL" id="KIJ98882.1"/>
    </source>
</evidence>
<feature type="compositionally biased region" description="Polar residues" evidence="1">
    <location>
        <begin position="28"/>
        <end position="48"/>
    </location>
</feature>